<dbReference type="Pfam" id="PF04196">
    <property type="entry name" value="Bunya_RdRp"/>
    <property type="match status" value="1"/>
</dbReference>
<evidence type="ECO:0000256" key="10">
    <source>
        <dbReference type="SAM" id="MobiDB-lite"/>
    </source>
</evidence>
<feature type="domain" description="RdRp catalytic" evidence="11">
    <location>
        <begin position="981"/>
        <end position="1193"/>
    </location>
</feature>
<evidence type="ECO:0000256" key="8">
    <source>
        <dbReference type="ARBA" id="ARBA00031012"/>
    </source>
</evidence>
<evidence type="ECO:0000256" key="4">
    <source>
        <dbReference type="ARBA" id="ARBA00022801"/>
    </source>
</evidence>
<evidence type="ECO:0000256" key="7">
    <source>
        <dbReference type="ARBA" id="ARBA00030436"/>
    </source>
</evidence>
<dbReference type="EC" id="2.7.7.48" evidence="1"/>
<dbReference type="PROSITE" id="PS50525">
    <property type="entry name" value="RDRP_SSRNA_NEG_SEG"/>
    <property type="match status" value="1"/>
</dbReference>
<feature type="region of interest" description="Disordered" evidence="10">
    <location>
        <begin position="2162"/>
        <end position="2182"/>
    </location>
</feature>
<dbReference type="GO" id="GO:0039694">
    <property type="term" value="P:viral RNA genome replication"/>
    <property type="evidence" value="ECO:0007669"/>
    <property type="project" value="InterPro"/>
</dbReference>
<dbReference type="Pfam" id="PF15518">
    <property type="entry name" value="L_protein_N"/>
    <property type="match status" value="1"/>
</dbReference>
<evidence type="ECO:0000313" key="12">
    <source>
        <dbReference type="EMBL" id="QBP37023.1"/>
    </source>
</evidence>
<organism evidence="12">
    <name type="scientific">Lampyris noctiluca bunyan-like virus 1</name>
    <dbReference type="NCBI Taxonomy" id="2553071"/>
    <lineage>
        <taxon>Viruses</taxon>
        <taxon>Riboviria</taxon>
        <taxon>Orthornavirae</taxon>
        <taxon>Negarnaviricota</taxon>
        <taxon>Polyploviricotina</taxon>
        <taxon>Ellioviricetes</taxon>
        <taxon>Bunyavirales</taxon>
    </lineage>
</organism>
<evidence type="ECO:0000256" key="1">
    <source>
        <dbReference type="ARBA" id="ARBA00012494"/>
    </source>
</evidence>
<evidence type="ECO:0000256" key="6">
    <source>
        <dbReference type="ARBA" id="ARBA00030285"/>
    </source>
</evidence>
<comment type="similarity">
    <text evidence="9">Belongs to the Bunyavirales RNA polymerase family.</text>
</comment>
<sequence length="2182" mass="252462">MELIKQRLSDFYHLEHERWPGVRVEPRPFIQTPTLSPGDLTDGVTVKRYSDSIYWSYEVPVEYNESLSLKSESRITQVHECSSLRHDFVAEGISMLSTDKKLQTVFGFLHDEDDMLSPDFIEEGDHGISYVIELGTMRGGTERQIIKTYEDKLFKYEMPLINRSTNRVIVYTPIIVTPSHVASSCDLPVELINELIFRMHISLAVESVAQACGFEVIVEEEATAKSRVMRSIQDELEKIKEKDHLTDRIVSITSDFVQKAIGEYSATNVINAYKKSRQLAFEELKSPPDQKKKVQEFTKRQLEIKNTRRDVKSIIGMPLIDPHSTKQTQLPVYRAIAYGKSEDCLGKLWDFALSSSINVSGWKEVDRNELLKEAYSTELPDITLFEERRKKQQKTYHRVNISSMLDNEMLRYLNKDGIFSKKPKDFQGNRLRREYQKKSYTWDTNTNDIDTFLSRTDLLDLSVNTMTESNENVLKLANKANDLTENKNFNLYEQREWMGTKLYRALDVISDIAMELSISIKQNTLRDEMILKKLMNHEVYILIKTTKSDSHLFYSVLVPKGEIKEPLSGLPFRKLIDFGTVLITEFCSVRKDKLANYVNAPHRFLGLVSFWADFYTMRSLSRDVFSKNEEAVKMLLFSVLVSLENKVETEETITQTRYMYMEIFKSFYSISKPNPMKILSKFKERPRSRLNLFIMHRTIRNFEFMLTNKPQRVMYDFEDEEDPEDIGHPGDRWKDLLNFITGSPLYSASQAINLVYLGYLKDKNEISQDNGAYKLVEKIIEEEIKVNENDWKGYYGEVYDRPNKKQFSLDCIIHGCSFLEKKFKKTYGDEWKKVITKEILENLSRHLTHEIATLKASSCVNHNKVEENFNKEDTKNTWRVKVIEAVASQISLFGLNPMQNFKAFLEFVEGTSKGVVCDIFKKQQHGGVREIYVLTIQSRILQLFIETISRTICSYFDEETLTHPQNKTITLDRHKLRSNIKGRQTNSIYADFCSSSDKSRWNQNFFMTTLSVPLFRLTESFFHPSIKRVLNLWSTKFIKLPAPVVDLLSRRITLSSDSFKELFRKFHNQIGSVSYTKLVPKNSSSYIVTTSGMMQGILHFTSSLLHLCFLKSCKGLTLQHLRIKHKETDVKFSMTSVCSSDDSATILSVFLPRESVELTKEEMKPFHHCNVSLSALTYYCEYFGMSESEKSTTGAYDYVEFNSEFILKNTLAIPMIKFVAASINLTESESYAKRFFENYNLISSLYGSGFPSMNTIMCQFSQLLLHYKTMGSHTCIIFDEYVNKILEYPDMVHGFFMLDTDLCCGLLGLSFSRWMAIRNSDLLYQSKKLINVSEMEVGDDGTIVDSLNMKHGNHFRWYKLLDRVATCSLRPTELTAKALPGQAEKEMDYALLRERMELMNSIPSLLYRHPESKEELKIKLLSKCMKPGVSKSVTKGCPLIQAISSSVYSLFTHPYSRSSVSASIEEGVKKLNKKTQKYSILSSLIERISFAKQVVNGDEDKLNKEWRIDDYLKSAFPLHTRYVEACESISEYDNFVETKVSPLKHKKSFVIMNPTQVRLPLTLLQTVGRLWFGFRTKHGGSVFKRCLDHYSNVFPWICETIEETLSCSPFRTHVELHGFISSQDQRHRVQHMNCPLIASNLFSSQVSILIRKCFYKGVLIVPCVLGGKTKKGYDESFSRLGLALSIPRDFERKNYTCKVLNEIANERPTIEHWVDRPHREFSVGMISLYQKGLINRDDIMFAIHQRHVGTLITFTYPQAKQENDLGVRWVGKGECVAYTDGITIKLQLNDNFIDKIETNNWDKLRRNVNILRELLDQLNSGIKHVYVSPGNYVAKFDGSHFNSPKGSGCPIYVDQELMFFSPDIGEFNIEIFKDFCRLAYTSHGRSSSVFKYKSNLRDLSATMSGETGRDLWDTWMTKSKLNWKRAFVYLHQINDFINDNSKRQEDRENMKKWINDTMLKRLSQKGYASDGYEYTQSLLTAADDNDQDLDLNDWAAGHVDSEDEEEEEIFEVFGSNNIEREVKDILIRKSMEDKELSIENIDDIEDAEFGELFSSNEKESLMRPVINNWHTADPSVIPTIARRDYMTYLYLHPFWDDFISECIKMDSQFFSKLLSGVVPVCDVELAEVLMKLLNIEKKHVQLSLTQVLKQENDIDEGHDPWWEPGNFEGGCSTSNSEGRKTE</sequence>
<accession>A0A482JTV2</accession>
<dbReference type="GO" id="GO:0006351">
    <property type="term" value="P:DNA-templated transcription"/>
    <property type="evidence" value="ECO:0007669"/>
    <property type="project" value="InterPro"/>
</dbReference>
<reference evidence="12" key="1">
    <citation type="submission" date="2018-07" db="EMBL/GenBank/DDBJ databases">
        <title>Glowworm (Lampyris noctiluca) RNA viruses.</title>
        <authorList>
            <person name="Jurvansuu J."/>
            <person name="Viljakainen L."/>
        </authorList>
    </citation>
    <scope>NUCLEOTIDE SEQUENCE</scope>
    <source>
        <strain evidence="12">17FIN5</strain>
    </source>
</reference>
<evidence type="ECO:0000259" key="11">
    <source>
        <dbReference type="PROSITE" id="PS50525"/>
    </source>
</evidence>
<dbReference type="InterPro" id="IPR029124">
    <property type="entry name" value="L_protein_N"/>
</dbReference>
<dbReference type="InterPro" id="IPR007322">
    <property type="entry name" value="RNA_pol_bunyavir"/>
</dbReference>
<keyword evidence="3" id="KW-0808">Transferase</keyword>
<keyword evidence="5" id="KW-0460">Magnesium</keyword>
<name>A0A482JTV2_9VIRU</name>
<evidence type="ECO:0000256" key="5">
    <source>
        <dbReference type="ARBA" id="ARBA00022842"/>
    </source>
</evidence>
<protein>
    <recommendedName>
        <fullName evidence="2">RNA-directed RNA polymerase L</fullName>
        <ecNumber evidence="1">2.7.7.48</ecNumber>
    </recommendedName>
    <alternativeName>
        <fullName evidence="6">Large structural protein</fullName>
    </alternativeName>
    <alternativeName>
        <fullName evidence="8">Replicase</fullName>
    </alternativeName>
    <alternativeName>
        <fullName evidence="7">Transcriptase</fullName>
    </alternativeName>
</protein>
<dbReference type="GO" id="GO:0016787">
    <property type="term" value="F:hydrolase activity"/>
    <property type="evidence" value="ECO:0007669"/>
    <property type="project" value="UniProtKB-KW"/>
</dbReference>
<dbReference type="GO" id="GO:0003968">
    <property type="term" value="F:RNA-directed RNA polymerase activity"/>
    <property type="evidence" value="ECO:0007669"/>
    <property type="project" value="UniProtKB-EC"/>
</dbReference>
<evidence type="ECO:0000256" key="2">
    <source>
        <dbReference type="ARBA" id="ARBA00018602"/>
    </source>
</evidence>
<evidence type="ECO:0000256" key="9">
    <source>
        <dbReference type="ARBA" id="ARBA00034123"/>
    </source>
</evidence>
<evidence type="ECO:0000256" key="3">
    <source>
        <dbReference type="ARBA" id="ARBA00022679"/>
    </source>
</evidence>
<proteinExistence type="inferred from homology"/>
<dbReference type="EMBL" id="MH620814">
    <property type="protein sequence ID" value="QBP37023.1"/>
    <property type="molecule type" value="Viral_cRNA"/>
</dbReference>
<keyword evidence="4" id="KW-0378">Hydrolase</keyword>
<dbReference type="InterPro" id="IPR007099">
    <property type="entry name" value="RNA-dir_pol_NSvirus"/>
</dbReference>